<accession>A0A2P6N5I2</accession>
<dbReference type="EMBL" id="MDYQ01000192">
    <property type="protein sequence ID" value="PRP79211.1"/>
    <property type="molecule type" value="Genomic_DNA"/>
</dbReference>
<keyword evidence="2 5" id="KW-0032">Aminotransferase</keyword>
<dbReference type="InterPro" id="IPR015422">
    <property type="entry name" value="PyrdxlP-dep_Trfase_small"/>
</dbReference>
<keyword evidence="6" id="KW-1185">Reference proteome</keyword>
<evidence type="ECO:0000256" key="4">
    <source>
        <dbReference type="ARBA" id="ARBA00022898"/>
    </source>
</evidence>
<dbReference type="PANTHER" id="PTHR43807">
    <property type="entry name" value="FI04487P"/>
    <property type="match status" value="1"/>
</dbReference>
<dbReference type="Gene3D" id="3.90.1150.10">
    <property type="entry name" value="Aspartate Aminotransferase, domain 1"/>
    <property type="match status" value="1"/>
</dbReference>
<dbReference type="OrthoDB" id="2414662at2759"/>
<dbReference type="Proteomes" id="UP000241769">
    <property type="component" value="Unassembled WGS sequence"/>
</dbReference>
<evidence type="ECO:0000313" key="5">
    <source>
        <dbReference type="EMBL" id="PRP79211.1"/>
    </source>
</evidence>
<dbReference type="AlphaFoldDB" id="A0A2P6N5I2"/>
<comment type="caution">
    <text evidence="5">The sequence shown here is derived from an EMBL/GenBank/DDBJ whole genome shotgun (WGS) entry which is preliminary data.</text>
</comment>
<reference evidence="5 6" key="1">
    <citation type="journal article" date="2018" name="Genome Biol. Evol.">
        <title>Multiple Roots of Fruiting Body Formation in Amoebozoa.</title>
        <authorList>
            <person name="Hillmann F."/>
            <person name="Forbes G."/>
            <person name="Novohradska S."/>
            <person name="Ferling I."/>
            <person name="Riege K."/>
            <person name="Groth M."/>
            <person name="Westermann M."/>
            <person name="Marz M."/>
            <person name="Spaller T."/>
            <person name="Winckler T."/>
            <person name="Schaap P."/>
            <person name="Glockner G."/>
        </authorList>
    </citation>
    <scope>NUCLEOTIDE SEQUENCE [LARGE SCALE GENOMIC DNA]</scope>
    <source>
        <strain evidence="5 6">Jena</strain>
    </source>
</reference>
<dbReference type="InParanoid" id="A0A2P6N5I2"/>
<keyword evidence="5" id="KW-0456">Lyase</keyword>
<proteinExistence type="predicted"/>
<keyword evidence="4" id="KW-0663">Pyridoxal phosphate</keyword>
<name>A0A2P6N5I2_9EUKA</name>
<gene>
    <name evidence="5" type="ORF">PROFUN_12749</name>
</gene>
<dbReference type="GO" id="GO:0005739">
    <property type="term" value="C:mitochondrion"/>
    <property type="evidence" value="ECO:0007669"/>
    <property type="project" value="TreeGrafter"/>
</dbReference>
<evidence type="ECO:0000256" key="1">
    <source>
        <dbReference type="ARBA" id="ARBA00001933"/>
    </source>
</evidence>
<dbReference type="InterPro" id="IPR015424">
    <property type="entry name" value="PyrdxlP-dep_Trfase"/>
</dbReference>
<dbReference type="PANTHER" id="PTHR43807:SF20">
    <property type="entry name" value="FI04487P"/>
    <property type="match status" value="1"/>
</dbReference>
<organism evidence="5 6">
    <name type="scientific">Planoprotostelium fungivorum</name>
    <dbReference type="NCBI Taxonomy" id="1890364"/>
    <lineage>
        <taxon>Eukaryota</taxon>
        <taxon>Amoebozoa</taxon>
        <taxon>Evosea</taxon>
        <taxon>Variosea</taxon>
        <taxon>Cavosteliida</taxon>
        <taxon>Cavosteliaceae</taxon>
        <taxon>Planoprotostelium</taxon>
    </lineage>
</organism>
<comment type="cofactor">
    <cofactor evidence="1">
        <name>pyridoxal 5'-phosphate</name>
        <dbReference type="ChEBI" id="CHEBI:597326"/>
    </cofactor>
</comment>
<dbReference type="GO" id="GO:0016829">
    <property type="term" value="F:lyase activity"/>
    <property type="evidence" value="ECO:0007669"/>
    <property type="project" value="UniProtKB-KW"/>
</dbReference>
<protein>
    <submittedName>
        <fullName evidence="5">Cysteine conjugate beta-lyase, aminotransferase-like protein</fullName>
    </submittedName>
</protein>
<dbReference type="InterPro" id="IPR051326">
    <property type="entry name" value="Kynurenine-oxoglutarate_AT"/>
</dbReference>
<sequence length="124" mass="14333">MTVTKAALDDCKSKYWAWSAQDIPPVYTGSAKDTPNISILFWHVTDEETSSKHYYDEKSGVARDYQFARWLVKEIGVAAIPPSAFYSRDNAHLVENFVRFCFCKKEETIRSAGERLQKLKQYLK</sequence>
<dbReference type="STRING" id="1890364.A0A2P6N5I2"/>
<dbReference type="SUPFAM" id="SSF53383">
    <property type="entry name" value="PLP-dependent transferases"/>
    <property type="match status" value="1"/>
</dbReference>
<dbReference type="GO" id="GO:0016212">
    <property type="term" value="F:kynurenine-oxoglutarate transaminase activity"/>
    <property type="evidence" value="ECO:0007669"/>
    <property type="project" value="TreeGrafter"/>
</dbReference>
<evidence type="ECO:0000256" key="2">
    <source>
        <dbReference type="ARBA" id="ARBA00022576"/>
    </source>
</evidence>
<evidence type="ECO:0000313" key="6">
    <source>
        <dbReference type="Proteomes" id="UP000241769"/>
    </source>
</evidence>
<evidence type="ECO:0000256" key="3">
    <source>
        <dbReference type="ARBA" id="ARBA00022679"/>
    </source>
</evidence>
<keyword evidence="3 5" id="KW-0808">Transferase</keyword>